<dbReference type="InterPro" id="IPR013083">
    <property type="entry name" value="Znf_RING/FYVE/PHD"/>
</dbReference>
<keyword evidence="2" id="KW-0040">ANK repeat</keyword>
<gene>
    <name evidence="5" type="ORF">MICPUN_57535</name>
</gene>
<dbReference type="PANTHER" id="PTHR24153">
    <property type="entry name" value="ESPIN"/>
    <property type="match status" value="1"/>
</dbReference>
<evidence type="ECO:0000256" key="1">
    <source>
        <dbReference type="ARBA" id="ARBA00022737"/>
    </source>
</evidence>
<reference evidence="5 6" key="1">
    <citation type="journal article" date="2009" name="Science">
        <title>Green evolution and dynamic adaptations revealed by genomes of the marine picoeukaryotes Micromonas.</title>
        <authorList>
            <person name="Worden A.Z."/>
            <person name="Lee J.H."/>
            <person name="Mock T."/>
            <person name="Rouze P."/>
            <person name="Simmons M.P."/>
            <person name="Aerts A.L."/>
            <person name="Allen A.E."/>
            <person name="Cuvelier M.L."/>
            <person name="Derelle E."/>
            <person name="Everett M.V."/>
            <person name="Foulon E."/>
            <person name="Grimwood J."/>
            <person name="Gundlach H."/>
            <person name="Henrissat B."/>
            <person name="Napoli C."/>
            <person name="McDonald S.M."/>
            <person name="Parker M.S."/>
            <person name="Rombauts S."/>
            <person name="Salamov A."/>
            <person name="Von Dassow P."/>
            <person name="Badger J.H."/>
            <person name="Coutinho P.M."/>
            <person name="Demir E."/>
            <person name="Dubchak I."/>
            <person name="Gentemann C."/>
            <person name="Eikrem W."/>
            <person name="Gready J.E."/>
            <person name="John U."/>
            <person name="Lanier W."/>
            <person name="Lindquist E.A."/>
            <person name="Lucas S."/>
            <person name="Mayer K.F."/>
            <person name="Moreau H."/>
            <person name="Not F."/>
            <person name="Otillar R."/>
            <person name="Panaud O."/>
            <person name="Pangilinan J."/>
            <person name="Paulsen I."/>
            <person name="Piegu B."/>
            <person name="Poliakov A."/>
            <person name="Robbens S."/>
            <person name="Schmutz J."/>
            <person name="Toulza E."/>
            <person name="Wyss T."/>
            <person name="Zelensky A."/>
            <person name="Zhou K."/>
            <person name="Armbrust E.V."/>
            <person name="Bhattacharya D."/>
            <person name="Goodenough U.W."/>
            <person name="Van de Peer Y."/>
            <person name="Grigoriev I.V."/>
        </authorList>
    </citation>
    <scope>NUCLEOTIDE SEQUENCE [LARGE SCALE GENOMIC DNA]</scope>
    <source>
        <strain evidence="6">RCC299 / NOUM17</strain>
    </source>
</reference>
<sequence>MNAPVLNMFNNPILHSMANIIRDYDDIREDRRQRRRPRISFRPELEDDADVEANAPKTEIMRLWKAKRWKELREALGAKAMIAGAAMVQIGHDPKTAKQKQKEKETAIGTERHKARAEVAKCIRKRLASMLYDFARTFAEMDGLDCPTEDEYDHDKDHHTLLRYMTPDVVKFTLDDTGPWRWPMEHIKGFFSRNYDKFPPRLDRDLHRRLGLSNEPLPWVSVIKLLCDDICSFNECCQVGADRIAFATKQNTPNTPRTIFEERQRDEAIRRFIAKHRRGEIANPAPVRNQHDVGLPKHHVDLIYDCIERATIARYDCWKLAHDFVENDFARGAAGREGGPCHVSAKDLYYVLGSCRDVPADIIHAMISVAPQHALKYRDFSSKRNLLHVAACSRRDPVKSDSDRIGAFIKHRLQIDIIKRLIDLRPVLLNEEDVNGLTPLARLILFDKSGHNPDKKDHARGDFATLVKMMCEGGTKTCAGKARSKDAKELPLHLAASCQVHPSVLADIIEAFPEGIDKPCRNGYNAVFHCLSTMDPRPSKNAIQNLHTLIKAKPELARTGRVLTGVPGGPPIPPEAGRTPLQFCIEHGLDDGVVAALLDADKDCAKDKNSQGNLPLHQALRVVAHDVREIGRVRKILRAYPGAIEQPGQFGWLPLHFALASNCHAETVRLVLRAHPDAARKLVIDADGGTGGMQLNDPSEAITALHLAVERGDAGLVKDIVAAAPAMATHLNAEVGLPLHHAVHCKAPLPVIKETVAAFPEGTRVANADGRIPLHLAAGGSSGSSAYATLKFLVESYPDSVHVLDHNGKSAADLLGNSEAARLLIQGISEWQAERAARRAEQTANRMADVAARADAHRGAPAAPNAANPNAAPANPIQPGGMDTISLLSRVHQGSAADLQPHELDRLVDGLRMALGDAKYEQTRRPLEDDIVDDKEDWMCPIGHCLLRDPVKASDGFTYERRKIARWMRKSRNESGGDGSTRGGRREAKWKSPMTGAYFKDFTVEPNDEMRTSIEAEVKRRVDDARRNARATDDSDAEEDAEEDVAADSVVAGVTVPRKGKTKRGASGGAKQTPAKRTRRLNANAAVGETPRRLR</sequence>
<dbReference type="GO" id="GO:0016567">
    <property type="term" value="P:protein ubiquitination"/>
    <property type="evidence" value="ECO:0007669"/>
    <property type="project" value="UniProtKB-UniPathway"/>
</dbReference>
<dbReference type="SUPFAM" id="SSF48403">
    <property type="entry name" value="Ankyrin repeat"/>
    <property type="match status" value="1"/>
</dbReference>
<organism evidence="5 6">
    <name type="scientific">Micromonas commoda (strain RCC299 / NOUM17 / CCMP2709)</name>
    <name type="common">Picoplanktonic green alga</name>
    <dbReference type="NCBI Taxonomy" id="296587"/>
    <lineage>
        <taxon>Eukaryota</taxon>
        <taxon>Viridiplantae</taxon>
        <taxon>Chlorophyta</taxon>
        <taxon>Mamiellophyceae</taxon>
        <taxon>Mamiellales</taxon>
        <taxon>Mamiellaceae</taxon>
        <taxon>Micromonas</taxon>
    </lineage>
</organism>
<dbReference type="GeneID" id="8242512"/>
<dbReference type="Pfam" id="PF04564">
    <property type="entry name" value="U-box"/>
    <property type="match status" value="1"/>
</dbReference>
<feature type="compositionally biased region" description="Low complexity" evidence="3">
    <location>
        <begin position="1047"/>
        <end position="1056"/>
    </location>
</feature>
<keyword evidence="1" id="KW-0677">Repeat</keyword>
<feature type="region of interest" description="Disordered" evidence="3">
    <location>
        <begin position="1024"/>
        <end position="1095"/>
    </location>
</feature>
<dbReference type="Gene3D" id="3.30.40.10">
    <property type="entry name" value="Zinc/RING finger domain, C3HC4 (zinc finger)"/>
    <property type="match status" value="1"/>
</dbReference>
<dbReference type="InterPro" id="IPR036770">
    <property type="entry name" value="Ankyrin_rpt-contain_sf"/>
</dbReference>
<keyword evidence="6" id="KW-1185">Reference proteome</keyword>
<dbReference type="OrthoDB" id="10064100at2759"/>
<dbReference type="Proteomes" id="UP000002009">
    <property type="component" value="Chromosome 4"/>
</dbReference>
<accession>C1E5B1</accession>
<dbReference type="InterPro" id="IPR002110">
    <property type="entry name" value="Ankyrin_rpt"/>
</dbReference>
<dbReference type="SUPFAM" id="SSF57850">
    <property type="entry name" value="RING/U-box"/>
    <property type="match status" value="1"/>
</dbReference>
<name>C1E5B1_MICCC</name>
<dbReference type="Gene3D" id="1.25.40.20">
    <property type="entry name" value="Ankyrin repeat-containing domain"/>
    <property type="match status" value="2"/>
</dbReference>
<dbReference type="GO" id="GO:0051017">
    <property type="term" value="P:actin filament bundle assembly"/>
    <property type="evidence" value="ECO:0007669"/>
    <property type="project" value="TreeGrafter"/>
</dbReference>
<dbReference type="InterPro" id="IPR003613">
    <property type="entry name" value="Ubox_domain"/>
</dbReference>
<dbReference type="SMART" id="SM00248">
    <property type="entry name" value="ANK"/>
    <property type="match status" value="7"/>
</dbReference>
<dbReference type="AlphaFoldDB" id="C1E5B1"/>
<evidence type="ECO:0000313" key="5">
    <source>
        <dbReference type="EMBL" id="ACO62861.1"/>
    </source>
</evidence>
<dbReference type="KEGG" id="mis:MICPUN_57535"/>
<feature type="region of interest" description="Disordered" evidence="3">
    <location>
        <begin position="970"/>
        <end position="991"/>
    </location>
</feature>
<dbReference type="InParanoid" id="C1E5B1"/>
<feature type="domain" description="U-box" evidence="4">
    <location>
        <begin position="937"/>
        <end position="1017"/>
    </location>
</feature>
<feature type="compositionally biased region" description="Acidic residues" evidence="3">
    <location>
        <begin position="1034"/>
        <end position="1046"/>
    </location>
</feature>
<proteinExistence type="predicted"/>
<dbReference type="UniPathway" id="UPA00143"/>
<evidence type="ECO:0000313" key="6">
    <source>
        <dbReference type="Proteomes" id="UP000002009"/>
    </source>
</evidence>
<dbReference type="EMBL" id="CP001325">
    <property type="protein sequence ID" value="ACO62861.1"/>
    <property type="molecule type" value="Genomic_DNA"/>
</dbReference>
<dbReference type="GO" id="GO:0004842">
    <property type="term" value="F:ubiquitin-protein transferase activity"/>
    <property type="evidence" value="ECO:0007669"/>
    <property type="project" value="InterPro"/>
</dbReference>
<evidence type="ECO:0000256" key="2">
    <source>
        <dbReference type="ARBA" id="ARBA00023043"/>
    </source>
</evidence>
<evidence type="ECO:0000259" key="4">
    <source>
        <dbReference type="SMART" id="SM00504"/>
    </source>
</evidence>
<dbReference type="SMART" id="SM00504">
    <property type="entry name" value="Ubox"/>
    <property type="match status" value="1"/>
</dbReference>
<evidence type="ECO:0000256" key="3">
    <source>
        <dbReference type="SAM" id="MobiDB-lite"/>
    </source>
</evidence>
<feature type="compositionally biased region" description="Basic and acidic residues" evidence="3">
    <location>
        <begin position="1024"/>
        <end position="1033"/>
    </location>
</feature>
<dbReference type="RefSeq" id="XP_002501603.1">
    <property type="nucleotide sequence ID" value="XM_002501557.1"/>
</dbReference>
<dbReference type="GO" id="GO:0051015">
    <property type="term" value="F:actin filament binding"/>
    <property type="evidence" value="ECO:0007669"/>
    <property type="project" value="TreeGrafter"/>
</dbReference>
<protein>
    <recommendedName>
        <fullName evidence="4">U-box domain-containing protein</fullName>
    </recommendedName>
</protein>
<dbReference type="InterPro" id="IPR052420">
    <property type="entry name" value="Espin/Espin-like"/>
</dbReference>
<dbReference type="PANTHER" id="PTHR24153:SF8">
    <property type="entry name" value="FORKED, ISOFORM F"/>
    <property type="match status" value="1"/>
</dbReference>
<dbReference type="GO" id="GO:0005737">
    <property type="term" value="C:cytoplasm"/>
    <property type="evidence" value="ECO:0007669"/>
    <property type="project" value="TreeGrafter"/>
</dbReference>